<dbReference type="GO" id="GO:0003677">
    <property type="term" value="F:DNA binding"/>
    <property type="evidence" value="ECO:0007669"/>
    <property type="project" value="UniProtKB-UniRule"/>
</dbReference>
<accession>A0A438MJJ2</accession>
<dbReference type="Gene3D" id="1.10.443.10">
    <property type="entry name" value="Intergrase catalytic core"/>
    <property type="match status" value="1"/>
</dbReference>
<dbReference type="CDD" id="cd01189">
    <property type="entry name" value="INT_ICEBs1_C_like"/>
    <property type="match status" value="1"/>
</dbReference>
<dbReference type="InterPro" id="IPR011010">
    <property type="entry name" value="DNA_brk_join_enz"/>
</dbReference>
<dbReference type="InterPro" id="IPR013762">
    <property type="entry name" value="Integrase-like_cat_sf"/>
</dbReference>
<keyword evidence="3" id="KW-0233">DNA recombination</keyword>
<dbReference type="Pfam" id="PF14659">
    <property type="entry name" value="Phage_int_SAM_3"/>
    <property type="match status" value="1"/>
</dbReference>
<reference evidence="7 8" key="1">
    <citation type="submission" date="2019-01" db="EMBL/GenBank/DDBJ databases">
        <title>Sequencing the genomes of 1000 actinobacteria strains.</title>
        <authorList>
            <person name="Klenk H.-P."/>
        </authorList>
    </citation>
    <scope>NUCLEOTIDE SEQUENCE [LARGE SCALE GENOMIC DNA]</scope>
    <source>
        <strain evidence="7 8">DSM 43925</strain>
    </source>
</reference>
<dbReference type="PROSITE" id="PS51900">
    <property type="entry name" value="CB"/>
    <property type="match status" value="1"/>
</dbReference>
<comment type="caution">
    <text evidence="7">The sequence shown here is derived from an EMBL/GenBank/DDBJ whole genome shotgun (WGS) entry which is preliminary data.</text>
</comment>
<dbReference type="Proteomes" id="UP000284824">
    <property type="component" value="Unassembled WGS sequence"/>
</dbReference>
<evidence type="ECO:0000256" key="4">
    <source>
        <dbReference type="PROSITE-ProRule" id="PRU01248"/>
    </source>
</evidence>
<proteinExistence type="predicted"/>
<keyword evidence="2 4" id="KW-0238">DNA-binding</keyword>
<dbReference type="InterPro" id="IPR044068">
    <property type="entry name" value="CB"/>
</dbReference>
<evidence type="ECO:0000256" key="1">
    <source>
        <dbReference type="ARBA" id="ARBA00022908"/>
    </source>
</evidence>
<sequence>MTAKTLVGAADEQPRKKIRRKRANNEGTVYQRADGTWCGQVYVLTTDGTEKRKTVYGKTADEARAKIDDLKSKSRQGVPVANRSWKVGEYLDYWLNEVARHSVRKTTYAKYETIVRLYLKPRLGRKKLNRLTVADVQTFLNGMLNGDHAIGTIHVMRNVLSAALTRAMREEILTRNVARLATLPALDPQRNRPWTADEARAFLQAARADQLYPAFVLLLVYGLRRGEALGLRWVDVDFDEGHVHIRRQLVRVGKELHHGPVKTNAGKRSLPLLGMVREALEVQRRGQEIMQEQAKEDWMDTGLVFTTRSGLPIEPRNLARSFARIVKTAKLRTIRVHDLRHTAASLLKKLGVAPRDAMEILGHSRISVTMEIYTHGDGESRENAIKMVNGLFE</sequence>
<feature type="domain" description="Tyr recombinase" evidence="5">
    <location>
        <begin position="189"/>
        <end position="386"/>
    </location>
</feature>
<evidence type="ECO:0000259" key="6">
    <source>
        <dbReference type="PROSITE" id="PS51900"/>
    </source>
</evidence>
<dbReference type="PROSITE" id="PS51898">
    <property type="entry name" value="TYR_RECOMBINASE"/>
    <property type="match status" value="1"/>
</dbReference>
<organism evidence="7 8">
    <name type="scientific">Nonomuraea polychroma</name>
    <dbReference type="NCBI Taxonomy" id="46176"/>
    <lineage>
        <taxon>Bacteria</taxon>
        <taxon>Bacillati</taxon>
        <taxon>Actinomycetota</taxon>
        <taxon>Actinomycetes</taxon>
        <taxon>Streptosporangiales</taxon>
        <taxon>Streptosporangiaceae</taxon>
        <taxon>Nonomuraea</taxon>
    </lineage>
</organism>
<evidence type="ECO:0000259" key="5">
    <source>
        <dbReference type="PROSITE" id="PS51898"/>
    </source>
</evidence>
<dbReference type="EMBL" id="SAUN01000001">
    <property type="protein sequence ID" value="RVX46037.1"/>
    <property type="molecule type" value="Genomic_DNA"/>
</dbReference>
<evidence type="ECO:0000256" key="3">
    <source>
        <dbReference type="ARBA" id="ARBA00023172"/>
    </source>
</evidence>
<dbReference type="Pfam" id="PF00589">
    <property type="entry name" value="Phage_integrase"/>
    <property type="match status" value="1"/>
</dbReference>
<protein>
    <submittedName>
        <fullName evidence="7">Site-specific recombinase XerD</fullName>
    </submittedName>
</protein>
<dbReference type="GO" id="GO:0015074">
    <property type="term" value="P:DNA integration"/>
    <property type="evidence" value="ECO:0007669"/>
    <property type="project" value="UniProtKB-KW"/>
</dbReference>
<gene>
    <name evidence="7" type="ORF">EDD27_8879</name>
</gene>
<keyword evidence="1" id="KW-0229">DNA integration</keyword>
<dbReference type="AlphaFoldDB" id="A0A438MJJ2"/>
<dbReference type="InterPro" id="IPR002104">
    <property type="entry name" value="Integrase_catalytic"/>
</dbReference>
<dbReference type="InterPro" id="IPR004107">
    <property type="entry name" value="Integrase_SAM-like_N"/>
</dbReference>
<dbReference type="SUPFAM" id="SSF56349">
    <property type="entry name" value="DNA breaking-rejoining enzymes"/>
    <property type="match status" value="1"/>
</dbReference>
<name>A0A438MJJ2_9ACTN</name>
<dbReference type="InterPro" id="IPR010998">
    <property type="entry name" value="Integrase_recombinase_N"/>
</dbReference>
<evidence type="ECO:0000313" key="8">
    <source>
        <dbReference type="Proteomes" id="UP000284824"/>
    </source>
</evidence>
<keyword evidence="8" id="KW-1185">Reference proteome</keyword>
<feature type="domain" description="Core-binding (CB)" evidence="6">
    <location>
        <begin position="85"/>
        <end position="168"/>
    </location>
</feature>
<dbReference type="InterPro" id="IPR050090">
    <property type="entry name" value="Tyrosine_recombinase_XerCD"/>
</dbReference>
<evidence type="ECO:0000256" key="2">
    <source>
        <dbReference type="ARBA" id="ARBA00023125"/>
    </source>
</evidence>
<dbReference type="GO" id="GO:0006310">
    <property type="term" value="P:DNA recombination"/>
    <property type="evidence" value="ECO:0007669"/>
    <property type="project" value="UniProtKB-KW"/>
</dbReference>
<dbReference type="PANTHER" id="PTHR30349:SF91">
    <property type="entry name" value="INTA PROTEIN"/>
    <property type="match status" value="1"/>
</dbReference>
<dbReference type="Gene3D" id="1.10.150.130">
    <property type="match status" value="1"/>
</dbReference>
<dbReference type="PANTHER" id="PTHR30349">
    <property type="entry name" value="PHAGE INTEGRASE-RELATED"/>
    <property type="match status" value="1"/>
</dbReference>
<evidence type="ECO:0000313" key="7">
    <source>
        <dbReference type="EMBL" id="RVX46037.1"/>
    </source>
</evidence>